<evidence type="ECO:0000313" key="1">
    <source>
        <dbReference type="EMBL" id="MFC4961237.1"/>
    </source>
</evidence>
<name>A0ABV9UXY8_9ACTN</name>
<keyword evidence="2" id="KW-1185">Reference proteome</keyword>
<proteinExistence type="predicted"/>
<reference evidence="2" key="1">
    <citation type="journal article" date="2019" name="Int. J. Syst. Evol. Microbiol.">
        <title>The Global Catalogue of Microorganisms (GCM) 10K type strain sequencing project: providing services to taxonomists for standard genome sequencing and annotation.</title>
        <authorList>
            <consortium name="The Broad Institute Genomics Platform"/>
            <consortium name="The Broad Institute Genome Sequencing Center for Infectious Disease"/>
            <person name="Wu L."/>
            <person name="Ma J."/>
        </authorList>
    </citation>
    <scope>NUCLEOTIDE SEQUENCE [LARGE SCALE GENOMIC DNA]</scope>
    <source>
        <strain evidence="2">CCM 7224</strain>
    </source>
</reference>
<comment type="caution">
    <text evidence="1">The sequence shown here is derived from an EMBL/GenBank/DDBJ whole genome shotgun (WGS) entry which is preliminary data.</text>
</comment>
<dbReference type="Gene3D" id="2.30.110.10">
    <property type="entry name" value="Electron Transport, Fmn-binding Protein, Chain A"/>
    <property type="match status" value="1"/>
</dbReference>
<sequence length="179" mass="19779">MPSPSQGVWRLGPIPVRAYTLRILAGVLAATWLPRRRWAALGHDPEEVVDIVSYTAGRAWTEALRVDHAHRFLGLRLNDWMPAAPFVGAAAGRRRTPARLPVHLYRLGLGPLFGKRLLLLIHTGRVSGRVRQVVVEVAAYDAEQRAQTVASGFGPNAQGYRDLRHSPQVTLPAHVPSRL</sequence>
<evidence type="ECO:0000313" key="2">
    <source>
        <dbReference type="Proteomes" id="UP001595834"/>
    </source>
</evidence>
<dbReference type="Proteomes" id="UP001595834">
    <property type="component" value="Unassembled WGS sequence"/>
</dbReference>
<accession>A0ABV9UXY8</accession>
<dbReference type="InterPro" id="IPR012349">
    <property type="entry name" value="Split_barrel_FMN-bd"/>
</dbReference>
<gene>
    <name evidence="1" type="ORF">ACFPFX_33600</name>
</gene>
<organism evidence="1 2">
    <name type="scientific">Streptomyces mauvecolor</name>
    <dbReference type="NCBI Taxonomy" id="58345"/>
    <lineage>
        <taxon>Bacteria</taxon>
        <taxon>Bacillati</taxon>
        <taxon>Actinomycetota</taxon>
        <taxon>Actinomycetes</taxon>
        <taxon>Kitasatosporales</taxon>
        <taxon>Streptomycetaceae</taxon>
        <taxon>Streptomyces</taxon>
    </lineage>
</organism>
<dbReference type="EMBL" id="JBHSIZ010000045">
    <property type="protein sequence ID" value="MFC4961237.1"/>
    <property type="molecule type" value="Genomic_DNA"/>
</dbReference>
<dbReference type="RefSeq" id="WP_344377800.1">
    <property type="nucleotide sequence ID" value="NZ_BAAASQ010000019.1"/>
</dbReference>
<protein>
    <submittedName>
        <fullName evidence="1">Uncharacterized protein</fullName>
    </submittedName>
</protein>